<dbReference type="OrthoDB" id="7510338at2"/>
<proteinExistence type="predicted"/>
<name>A0A1T4ZWR9_9SPHN</name>
<keyword evidence="2" id="KW-1185">Reference proteome</keyword>
<gene>
    <name evidence="1" type="ORF">SAMN06295937_1001284</name>
</gene>
<protein>
    <recommendedName>
        <fullName evidence="3">DUF3168 domain-containing protein</fullName>
    </recommendedName>
</protein>
<dbReference type="Pfam" id="PF11367">
    <property type="entry name" value="Tail_completion_gp17"/>
    <property type="match status" value="1"/>
</dbReference>
<evidence type="ECO:0008006" key="3">
    <source>
        <dbReference type="Google" id="ProtNLM"/>
    </source>
</evidence>
<dbReference type="InterPro" id="IPR021508">
    <property type="entry name" value="Gp17-like"/>
</dbReference>
<dbReference type="AlphaFoldDB" id="A0A1T4ZWR9"/>
<sequence>MADLATAFRNRLIADSAVAAVSTRIYWGVVPQNAALPYVRLHIISDPRPEHLKGYQGSRRTRIQASCFASSFGAAKQLGTKIVKALDAPWSATGGRVGRVKCEGPREGQGTDTPNGFIHHQIVEAMMEHTFQD</sequence>
<evidence type="ECO:0000313" key="2">
    <source>
        <dbReference type="Proteomes" id="UP000190044"/>
    </source>
</evidence>
<evidence type="ECO:0000313" key="1">
    <source>
        <dbReference type="EMBL" id="SKB27241.1"/>
    </source>
</evidence>
<dbReference type="InterPro" id="IPR053745">
    <property type="entry name" value="Viral_Tail_Comp_sf"/>
</dbReference>
<accession>A0A1T4ZWR9</accession>
<dbReference type="Proteomes" id="UP000190044">
    <property type="component" value="Unassembled WGS sequence"/>
</dbReference>
<organism evidence="1 2">
    <name type="scientific">Sphingopyxis flava</name>
    <dbReference type="NCBI Taxonomy" id="1507287"/>
    <lineage>
        <taxon>Bacteria</taxon>
        <taxon>Pseudomonadati</taxon>
        <taxon>Pseudomonadota</taxon>
        <taxon>Alphaproteobacteria</taxon>
        <taxon>Sphingomonadales</taxon>
        <taxon>Sphingomonadaceae</taxon>
        <taxon>Sphingopyxis</taxon>
    </lineage>
</organism>
<reference evidence="2" key="1">
    <citation type="submission" date="2017-02" db="EMBL/GenBank/DDBJ databases">
        <authorList>
            <person name="Varghese N."/>
            <person name="Submissions S."/>
        </authorList>
    </citation>
    <scope>NUCLEOTIDE SEQUENCE [LARGE SCALE GENOMIC DNA]</scope>
    <source>
        <strain evidence="2">R11H</strain>
    </source>
</reference>
<dbReference type="RefSeq" id="WP_079636886.1">
    <property type="nucleotide sequence ID" value="NZ_FUYP01000001.1"/>
</dbReference>
<dbReference type="EMBL" id="FUYP01000001">
    <property type="protein sequence ID" value="SKB27241.1"/>
    <property type="molecule type" value="Genomic_DNA"/>
</dbReference>
<dbReference type="Gene3D" id="3.30.2000.30">
    <property type="match status" value="1"/>
</dbReference>